<dbReference type="PRINTS" id="PR00069">
    <property type="entry name" value="ALDKETRDTASE"/>
</dbReference>
<keyword evidence="6" id="KW-1185">Reference proteome</keyword>
<dbReference type="InterPro" id="IPR020471">
    <property type="entry name" value="AKR"/>
</dbReference>
<proteinExistence type="predicted"/>
<evidence type="ECO:0000256" key="3">
    <source>
        <dbReference type="PIRSR" id="PIRSR000097-3"/>
    </source>
</evidence>
<accession>A0A0R1RJI5</accession>
<protein>
    <submittedName>
        <fullName evidence="5">Aldo keto reductase</fullName>
    </submittedName>
</protein>
<feature type="active site" description="Proton donor" evidence="1">
    <location>
        <position position="55"/>
    </location>
</feature>
<dbReference type="SUPFAM" id="SSF51430">
    <property type="entry name" value="NAD(P)-linked oxidoreductase"/>
    <property type="match status" value="1"/>
</dbReference>
<evidence type="ECO:0000313" key="5">
    <source>
        <dbReference type="EMBL" id="KRL57248.1"/>
    </source>
</evidence>
<evidence type="ECO:0000256" key="1">
    <source>
        <dbReference type="PIRSR" id="PIRSR000097-1"/>
    </source>
</evidence>
<dbReference type="EMBL" id="AZFF01000001">
    <property type="protein sequence ID" value="KRL57248.1"/>
    <property type="molecule type" value="Genomic_DNA"/>
</dbReference>
<feature type="site" description="Lowers pKa of active site Tyr" evidence="3">
    <location>
        <position position="81"/>
    </location>
</feature>
<sequence>MLQMKTVTINQQVLPAIGLGTWHIGDSEATRSREIAALSAGLDAGATVIDTAEMYGNGRSERLVGEVLNQRQRNDLYLVSKVLPENASVRQLPRSLDRSLEALNTDYLDLYLLHWRGNIPLAETVRAMEAAKKAGKIRAWGVSNFDVDDMQELLSVPDGDKVAVNEVLINLQSRGTLFDLLPWQEKHHIPTLAYSPIAQGDTLGGNLANNETLKSIAAAHHVSVFAIMLAWVIQLPDVLAIPESGTVDHAKENVAVADLVLSDEELTRINTAFPKPTHKIPLAVI</sequence>
<dbReference type="eggNOG" id="COG0656">
    <property type="taxonomic scope" value="Bacteria"/>
</dbReference>
<reference evidence="5 6" key="1">
    <citation type="journal article" date="2015" name="Genome Announc.">
        <title>Expanding the biotechnology potential of lactobacilli through comparative genomics of 213 strains and associated genera.</title>
        <authorList>
            <person name="Sun Z."/>
            <person name="Harris H.M."/>
            <person name="McCann A."/>
            <person name="Guo C."/>
            <person name="Argimon S."/>
            <person name="Zhang W."/>
            <person name="Yang X."/>
            <person name="Jeffery I.B."/>
            <person name="Cooney J.C."/>
            <person name="Kagawa T.F."/>
            <person name="Liu W."/>
            <person name="Song Y."/>
            <person name="Salvetti E."/>
            <person name="Wrobel A."/>
            <person name="Rasinkangas P."/>
            <person name="Parkhill J."/>
            <person name="Rea M.C."/>
            <person name="O'Sullivan O."/>
            <person name="Ritari J."/>
            <person name="Douillard F.P."/>
            <person name="Paul Ross R."/>
            <person name="Yang R."/>
            <person name="Briner A.E."/>
            <person name="Felis G.E."/>
            <person name="de Vos W.M."/>
            <person name="Barrangou R."/>
            <person name="Klaenhammer T.R."/>
            <person name="Caufield P.W."/>
            <person name="Cui Y."/>
            <person name="Zhang H."/>
            <person name="O'Toole P.W."/>
        </authorList>
    </citation>
    <scope>NUCLEOTIDE SEQUENCE [LARGE SCALE GENOMIC DNA]</scope>
    <source>
        <strain evidence="5 6">DSM 15814</strain>
    </source>
</reference>
<dbReference type="GO" id="GO:0016491">
    <property type="term" value="F:oxidoreductase activity"/>
    <property type="evidence" value="ECO:0007669"/>
    <property type="project" value="InterPro"/>
</dbReference>
<dbReference type="CDD" id="cd19138">
    <property type="entry name" value="AKR_YeaE"/>
    <property type="match status" value="1"/>
</dbReference>
<gene>
    <name evidence="5" type="ORF">FD35_GL000258</name>
</gene>
<dbReference type="AlphaFoldDB" id="A0A0R1RJI5"/>
<dbReference type="Proteomes" id="UP000051999">
    <property type="component" value="Unassembled WGS sequence"/>
</dbReference>
<evidence type="ECO:0000259" key="4">
    <source>
        <dbReference type="Pfam" id="PF00248"/>
    </source>
</evidence>
<dbReference type="PANTHER" id="PTHR43638">
    <property type="entry name" value="OXIDOREDUCTASE, ALDO/KETO REDUCTASE FAMILY PROTEIN"/>
    <property type="match status" value="1"/>
</dbReference>
<dbReference type="Gene3D" id="3.20.20.100">
    <property type="entry name" value="NADP-dependent oxidoreductase domain"/>
    <property type="match status" value="1"/>
</dbReference>
<dbReference type="InterPro" id="IPR036812">
    <property type="entry name" value="NAD(P)_OxRdtase_dom_sf"/>
</dbReference>
<dbReference type="InterPro" id="IPR023210">
    <property type="entry name" value="NADP_OxRdtase_dom"/>
</dbReference>
<feature type="binding site" evidence="2">
    <location>
        <position position="114"/>
    </location>
    <ligand>
        <name>substrate</name>
    </ligand>
</feature>
<dbReference type="PIRSF" id="PIRSF000097">
    <property type="entry name" value="AKR"/>
    <property type="match status" value="1"/>
</dbReference>
<organism evidence="5 6">
    <name type="scientific">Furfurilactobacillus rossiae DSM 15814</name>
    <dbReference type="NCBI Taxonomy" id="1114972"/>
    <lineage>
        <taxon>Bacteria</taxon>
        <taxon>Bacillati</taxon>
        <taxon>Bacillota</taxon>
        <taxon>Bacilli</taxon>
        <taxon>Lactobacillales</taxon>
        <taxon>Lactobacillaceae</taxon>
        <taxon>Furfurilactobacillus</taxon>
    </lineage>
</organism>
<dbReference type="Pfam" id="PF00248">
    <property type="entry name" value="Aldo_ket_red"/>
    <property type="match status" value="1"/>
</dbReference>
<evidence type="ECO:0000256" key="2">
    <source>
        <dbReference type="PIRSR" id="PIRSR000097-2"/>
    </source>
</evidence>
<evidence type="ECO:0000313" key="6">
    <source>
        <dbReference type="Proteomes" id="UP000051999"/>
    </source>
</evidence>
<dbReference type="STRING" id="1114972.FD35_GL000258"/>
<name>A0A0R1RJI5_9LACO</name>
<dbReference type="PANTHER" id="PTHR43638:SF3">
    <property type="entry name" value="ALDEHYDE REDUCTASE"/>
    <property type="match status" value="1"/>
</dbReference>
<comment type="caution">
    <text evidence="5">The sequence shown here is derived from an EMBL/GenBank/DDBJ whole genome shotgun (WGS) entry which is preliminary data.</text>
</comment>
<feature type="domain" description="NADP-dependent oxidoreductase" evidence="4">
    <location>
        <begin position="16"/>
        <end position="270"/>
    </location>
</feature>
<dbReference type="PATRIC" id="fig|1114972.6.peg.257"/>